<gene>
    <name evidence="2" type="ORF">CROQUDRAFT_661154</name>
</gene>
<evidence type="ECO:0000313" key="3">
    <source>
        <dbReference type="Proteomes" id="UP000886653"/>
    </source>
</evidence>
<evidence type="ECO:0000313" key="2">
    <source>
        <dbReference type="EMBL" id="KAG0143529.1"/>
    </source>
</evidence>
<dbReference type="OrthoDB" id="10379324at2759"/>
<reference evidence="2" key="1">
    <citation type="submission" date="2013-11" db="EMBL/GenBank/DDBJ databases">
        <title>Genome sequence of the fusiform rust pathogen reveals effectors for host alternation and coevolution with pine.</title>
        <authorList>
            <consortium name="DOE Joint Genome Institute"/>
            <person name="Smith K."/>
            <person name="Pendleton A."/>
            <person name="Kubisiak T."/>
            <person name="Anderson C."/>
            <person name="Salamov A."/>
            <person name="Aerts A."/>
            <person name="Riley R."/>
            <person name="Clum A."/>
            <person name="Lindquist E."/>
            <person name="Ence D."/>
            <person name="Campbell M."/>
            <person name="Kronenberg Z."/>
            <person name="Feau N."/>
            <person name="Dhillon B."/>
            <person name="Hamelin R."/>
            <person name="Burleigh J."/>
            <person name="Smith J."/>
            <person name="Yandell M."/>
            <person name="Nelson C."/>
            <person name="Grigoriev I."/>
            <person name="Davis J."/>
        </authorList>
    </citation>
    <scope>NUCLEOTIDE SEQUENCE</scope>
    <source>
        <strain evidence="2">G11</strain>
    </source>
</reference>
<sequence>MPTQKKARVVKRAAPKRTRDVDDVQSSSDEEVKKVAKIIKKKRTQAEHVDSQKFEENARQLNNTISEKAEMSLEIHQTKMNDLYTRIANAVRAEDESKEERAFQELVVRSFEPQIKSLSTAIISLETSDEERIWRGAVQGLHNQVESRPEQLKDTAKAITLEAQNSCRLHLQNLKLQSDAKNFQRQYASLIEQTL</sequence>
<proteinExistence type="predicted"/>
<keyword evidence="3" id="KW-1185">Reference proteome</keyword>
<protein>
    <submittedName>
        <fullName evidence="2">Uncharacterized protein</fullName>
    </submittedName>
</protein>
<dbReference type="Proteomes" id="UP000886653">
    <property type="component" value="Unassembled WGS sequence"/>
</dbReference>
<name>A0A9P6T9F9_9BASI</name>
<comment type="caution">
    <text evidence="2">The sequence shown here is derived from an EMBL/GenBank/DDBJ whole genome shotgun (WGS) entry which is preliminary data.</text>
</comment>
<dbReference type="AlphaFoldDB" id="A0A9P6T9F9"/>
<organism evidence="2 3">
    <name type="scientific">Cronartium quercuum f. sp. fusiforme G11</name>
    <dbReference type="NCBI Taxonomy" id="708437"/>
    <lineage>
        <taxon>Eukaryota</taxon>
        <taxon>Fungi</taxon>
        <taxon>Dikarya</taxon>
        <taxon>Basidiomycota</taxon>
        <taxon>Pucciniomycotina</taxon>
        <taxon>Pucciniomycetes</taxon>
        <taxon>Pucciniales</taxon>
        <taxon>Coleosporiaceae</taxon>
        <taxon>Cronartium</taxon>
    </lineage>
</organism>
<feature type="compositionally biased region" description="Basic residues" evidence="1">
    <location>
        <begin position="1"/>
        <end position="16"/>
    </location>
</feature>
<dbReference type="EMBL" id="MU167317">
    <property type="protein sequence ID" value="KAG0143529.1"/>
    <property type="molecule type" value="Genomic_DNA"/>
</dbReference>
<evidence type="ECO:0000256" key="1">
    <source>
        <dbReference type="SAM" id="MobiDB-lite"/>
    </source>
</evidence>
<feature type="region of interest" description="Disordered" evidence="1">
    <location>
        <begin position="1"/>
        <end position="30"/>
    </location>
</feature>
<accession>A0A9P6T9F9</accession>